<name>A0A438MHD8_9ACTN</name>
<feature type="signal peptide" evidence="1">
    <location>
        <begin position="1"/>
        <end position="23"/>
    </location>
</feature>
<dbReference type="RefSeq" id="WP_164903974.1">
    <property type="nucleotide sequence ID" value="NZ_SAUN01000001.1"/>
</dbReference>
<dbReference type="Proteomes" id="UP000284824">
    <property type="component" value="Unassembled WGS sequence"/>
</dbReference>
<evidence type="ECO:0008006" key="4">
    <source>
        <dbReference type="Google" id="ProtNLM"/>
    </source>
</evidence>
<sequence length="81" mass="8725">MKIFTQAGVLCFMLVATVLPVTAAHGATAPPAASSLSTPMCPEEAPEGGEYVRTVYAWPPYDVYRVPEPGGTYRTVNVYCR</sequence>
<keyword evidence="3" id="KW-1185">Reference proteome</keyword>
<protein>
    <recommendedName>
        <fullName evidence="4">Secreted protein</fullName>
    </recommendedName>
</protein>
<feature type="chain" id="PRO_5018979864" description="Secreted protein" evidence="1">
    <location>
        <begin position="24"/>
        <end position="81"/>
    </location>
</feature>
<dbReference type="EMBL" id="SAUN01000001">
    <property type="protein sequence ID" value="RVX44988.1"/>
    <property type="molecule type" value="Genomic_DNA"/>
</dbReference>
<accession>A0A438MHD8</accession>
<proteinExistence type="predicted"/>
<comment type="caution">
    <text evidence="2">The sequence shown here is derived from an EMBL/GenBank/DDBJ whole genome shotgun (WGS) entry which is preliminary data.</text>
</comment>
<evidence type="ECO:0000313" key="3">
    <source>
        <dbReference type="Proteomes" id="UP000284824"/>
    </source>
</evidence>
<organism evidence="2 3">
    <name type="scientific">Nonomuraea polychroma</name>
    <dbReference type="NCBI Taxonomy" id="46176"/>
    <lineage>
        <taxon>Bacteria</taxon>
        <taxon>Bacillati</taxon>
        <taxon>Actinomycetota</taxon>
        <taxon>Actinomycetes</taxon>
        <taxon>Streptosporangiales</taxon>
        <taxon>Streptosporangiaceae</taxon>
        <taxon>Nonomuraea</taxon>
    </lineage>
</organism>
<keyword evidence="1" id="KW-0732">Signal</keyword>
<reference evidence="2 3" key="1">
    <citation type="submission" date="2019-01" db="EMBL/GenBank/DDBJ databases">
        <title>Sequencing the genomes of 1000 actinobacteria strains.</title>
        <authorList>
            <person name="Klenk H.-P."/>
        </authorList>
    </citation>
    <scope>NUCLEOTIDE SEQUENCE [LARGE SCALE GENOMIC DNA]</scope>
    <source>
        <strain evidence="2 3">DSM 43925</strain>
    </source>
</reference>
<gene>
    <name evidence="2" type="ORF">EDD27_7764</name>
</gene>
<dbReference type="AlphaFoldDB" id="A0A438MHD8"/>
<evidence type="ECO:0000256" key="1">
    <source>
        <dbReference type="SAM" id="SignalP"/>
    </source>
</evidence>
<evidence type="ECO:0000313" key="2">
    <source>
        <dbReference type="EMBL" id="RVX44988.1"/>
    </source>
</evidence>